<organism evidence="2 3">
    <name type="scientific">Ohtaekwangia kribbensis</name>
    <dbReference type="NCBI Taxonomy" id="688913"/>
    <lineage>
        <taxon>Bacteria</taxon>
        <taxon>Pseudomonadati</taxon>
        <taxon>Bacteroidota</taxon>
        <taxon>Cytophagia</taxon>
        <taxon>Cytophagales</taxon>
        <taxon>Fulvivirgaceae</taxon>
        <taxon>Ohtaekwangia</taxon>
    </lineage>
</organism>
<dbReference type="RefSeq" id="WP_377573671.1">
    <property type="nucleotide sequence ID" value="NZ_JBHTKA010000001.1"/>
</dbReference>
<reference evidence="3" key="1">
    <citation type="journal article" date="2019" name="Int. J. Syst. Evol. Microbiol.">
        <title>The Global Catalogue of Microorganisms (GCM) 10K type strain sequencing project: providing services to taxonomists for standard genome sequencing and annotation.</title>
        <authorList>
            <consortium name="The Broad Institute Genomics Platform"/>
            <consortium name="The Broad Institute Genome Sequencing Center for Infectious Disease"/>
            <person name="Wu L."/>
            <person name="Ma J."/>
        </authorList>
    </citation>
    <scope>NUCLEOTIDE SEQUENCE [LARGE SCALE GENOMIC DNA]</scope>
    <source>
        <strain evidence="3">CCUG 58938</strain>
    </source>
</reference>
<dbReference type="EMBL" id="JBHTKA010000001">
    <property type="protein sequence ID" value="MFD0997904.1"/>
    <property type="molecule type" value="Genomic_DNA"/>
</dbReference>
<dbReference type="Proteomes" id="UP001597112">
    <property type="component" value="Unassembled WGS sequence"/>
</dbReference>
<name>A0ABW3JVR5_9BACT</name>
<comment type="caution">
    <text evidence="2">The sequence shown here is derived from an EMBL/GenBank/DDBJ whole genome shotgun (WGS) entry which is preliminary data.</text>
</comment>
<gene>
    <name evidence="2" type="ORF">ACFQ21_01260</name>
</gene>
<feature type="transmembrane region" description="Helical" evidence="1">
    <location>
        <begin position="12"/>
        <end position="32"/>
    </location>
</feature>
<keyword evidence="1" id="KW-0812">Transmembrane</keyword>
<evidence type="ECO:0000313" key="3">
    <source>
        <dbReference type="Proteomes" id="UP001597112"/>
    </source>
</evidence>
<protein>
    <submittedName>
        <fullName evidence="2">Uncharacterized protein</fullName>
    </submittedName>
</protein>
<accession>A0ABW3JVR5</accession>
<evidence type="ECO:0000256" key="1">
    <source>
        <dbReference type="SAM" id="Phobius"/>
    </source>
</evidence>
<keyword evidence="1" id="KW-0472">Membrane</keyword>
<keyword evidence="1" id="KW-1133">Transmembrane helix</keyword>
<keyword evidence="3" id="KW-1185">Reference proteome</keyword>
<proteinExistence type="predicted"/>
<evidence type="ECO:0000313" key="2">
    <source>
        <dbReference type="EMBL" id="MFD0997904.1"/>
    </source>
</evidence>
<sequence>MNTHDPQTFRKRIAAIVAMLLVVHVLLCIYFTVTPRKYILHASSLGLLYHRVFLIGPFFTEDRIASSTHLYMRYKVKGGSWSEFSCYTDRVHREGRPILLHYNDLRHDDLLRYFAKAYRPAKTTSEKLNTQLCLLNRYSISELIPKERAIDSLNLLYVHNSFQQKHAIGKSDTIWNVMFNPDRCVVR</sequence>